<feature type="region of interest" description="Disordered" evidence="1">
    <location>
        <begin position="1"/>
        <end position="88"/>
    </location>
</feature>
<feature type="compositionally biased region" description="Low complexity" evidence="1">
    <location>
        <begin position="1"/>
        <end position="16"/>
    </location>
</feature>
<organism evidence="2 3">
    <name type="scientific">Gonapodya prolifera (strain JEL478)</name>
    <name type="common">Monoblepharis prolifera</name>
    <dbReference type="NCBI Taxonomy" id="1344416"/>
    <lineage>
        <taxon>Eukaryota</taxon>
        <taxon>Fungi</taxon>
        <taxon>Fungi incertae sedis</taxon>
        <taxon>Chytridiomycota</taxon>
        <taxon>Chytridiomycota incertae sedis</taxon>
        <taxon>Monoblepharidomycetes</taxon>
        <taxon>Monoblepharidales</taxon>
        <taxon>Gonapodyaceae</taxon>
        <taxon>Gonapodya</taxon>
    </lineage>
</organism>
<name>A0A139AHT2_GONPJ</name>
<gene>
    <name evidence="2" type="ORF">M427DRAFT_290078</name>
</gene>
<reference evidence="2 3" key="1">
    <citation type="journal article" date="2015" name="Genome Biol. Evol.">
        <title>Phylogenomic analyses indicate that early fungi evolved digesting cell walls of algal ancestors of land plants.</title>
        <authorList>
            <person name="Chang Y."/>
            <person name="Wang S."/>
            <person name="Sekimoto S."/>
            <person name="Aerts A.L."/>
            <person name="Choi C."/>
            <person name="Clum A."/>
            <person name="LaButti K.M."/>
            <person name="Lindquist E.A."/>
            <person name="Yee Ngan C."/>
            <person name="Ohm R.A."/>
            <person name="Salamov A.A."/>
            <person name="Grigoriev I.V."/>
            <person name="Spatafora J.W."/>
            <person name="Berbee M.L."/>
        </authorList>
    </citation>
    <scope>NUCLEOTIDE SEQUENCE [LARGE SCALE GENOMIC DNA]</scope>
    <source>
        <strain evidence="2 3">JEL478</strain>
    </source>
</reference>
<feature type="compositionally biased region" description="Basic and acidic residues" evidence="1">
    <location>
        <begin position="30"/>
        <end position="40"/>
    </location>
</feature>
<evidence type="ECO:0000313" key="2">
    <source>
        <dbReference type="EMBL" id="KXS16382.1"/>
    </source>
</evidence>
<dbReference type="EMBL" id="KQ965752">
    <property type="protein sequence ID" value="KXS16382.1"/>
    <property type="molecule type" value="Genomic_DNA"/>
</dbReference>
<keyword evidence="3" id="KW-1185">Reference proteome</keyword>
<feature type="compositionally biased region" description="Polar residues" evidence="1">
    <location>
        <begin position="62"/>
        <end position="84"/>
    </location>
</feature>
<dbReference type="Proteomes" id="UP000070544">
    <property type="component" value="Unassembled WGS sequence"/>
</dbReference>
<dbReference type="STRING" id="1344416.A0A139AHT2"/>
<feature type="compositionally biased region" description="Low complexity" evidence="1">
    <location>
        <begin position="525"/>
        <end position="536"/>
    </location>
</feature>
<feature type="region of interest" description="Disordered" evidence="1">
    <location>
        <begin position="472"/>
        <end position="590"/>
    </location>
</feature>
<feature type="region of interest" description="Disordered" evidence="1">
    <location>
        <begin position="286"/>
        <end position="373"/>
    </location>
</feature>
<proteinExistence type="predicted"/>
<protein>
    <submittedName>
        <fullName evidence="2">Uncharacterized protein</fullName>
    </submittedName>
</protein>
<feature type="compositionally biased region" description="Low complexity" evidence="1">
    <location>
        <begin position="572"/>
        <end position="584"/>
    </location>
</feature>
<feature type="region of interest" description="Disordered" evidence="1">
    <location>
        <begin position="389"/>
        <end position="415"/>
    </location>
</feature>
<sequence>MASLFRSFSRSASRAATDPGESTENLATPKSRDVTSDAARRIVTSSLPPSPPVTPRNSSSTMRTETSVSTITASLSHSANSGLRQPNRRRSFFGGAKFTLPSLSRTSVISNEADLDERFIFEAAPKHRHSIAVFRSRTQSYSPAPSLKETPARLPRRPASNIFSFASPIASALSLVTGRTRPPSPSPAVGTPAPQRTPIPEVATLAKPAQMNRDSRCSIVAELGLGVHAGATASSTLHPPSAADASQGPVSWNVGGIASLMRLSSKTVPSPAVGASAAVPAPEWHSAASTTCSPTPVSQIDATPQPSRILSGRQFSVSSCEDTPFSKSPPTSPVSEATESSVYQTDESSVYETEDETSTSDSEAELAQMPGWPAGSWREEGLVWLAAGALGNGSNHSGRRDQGNKRKSEMNQNSGAWESAWRNAEEGFMNPLAGPHTPIIVHPPVYIEPSYAAGAAAVVQDTLVGTHLNVSGRSAPSLARTRTRSDSPTRSYMDPPPPRPASTPMRRKVPEQIRPPSSTSPPTTPRTLRAPSSTPPVQLSAPAQPTPSTRSTTPNLISPTSMSSYATTDARSSMYQSSSPPSSSATAGRESRYAGDLNVESDAGWAALVMRELEVAGKAGAKKGANTHAHKASHDGRRNSQGFWSGHARSGSGSWGGQVLREMGF</sequence>
<feature type="compositionally biased region" description="Polar residues" evidence="1">
    <location>
        <begin position="287"/>
        <end position="344"/>
    </location>
</feature>
<accession>A0A139AHT2</accession>
<feature type="region of interest" description="Disordered" evidence="1">
    <location>
        <begin position="177"/>
        <end position="198"/>
    </location>
</feature>
<feature type="compositionally biased region" description="Polar residues" evidence="1">
    <location>
        <begin position="541"/>
        <end position="571"/>
    </location>
</feature>
<feature type="compositionally biased region" description="Acidic residues" evidence="1">
    <location>
        <begin position="352"/>
        <end position="364"/>
    </location>
</feature>
<dbReference type="AlphaFoldDB" id="A0A139AHT2"/>
<evidence type="ECO:0000313" key="3">
    <source>
        <dbReference type="Proteomes" id="UP000070544"/>
    </source>
</evidence>
<feature type="region of interest" description="Disordered" evidence="1">
    <location>
        <begin position="620"/>
        <end position="639"/>
    </location>
</feature>
<evidence type="ECO:0000256" key="1">
    <source>
        <dbReference type="SAM" id="MobiDB-lite"/>
    </source>
</evidence>
<feature type="compositionally biased region" description="Basic and acidic residues" evidence="1">
    <location>
        <begin position="398"/>
        <end position="409"/>
    </location>
</feature>